<protein>
    <submittedName>
        <fullName evidence="1">Uncharacterized protein</fullName>
    </submittedName>
</protein>
<proteinExistence type="predicted"/>
<reference evidence="1 2" key="1">
    <citation type="journal article" date="2019" name="Sci. Rep.">
        <title>Orb-weaving spider Araneus ventricosus genome elucidates the spidroin gene catalogue.</title>
        <authorList>
            <person name="Kono N."/>
            <person name="Nakamura H."/>
            <person name="Ohtoshi R."/>
            <person name="Moran D.A.P."/>
            <person name="Shinohara A."/>
            <person name="Yoshida Y."/>
            <person name="Fujiwara M."/>
            <person name="Mori M."/>
            <person name="Tomita M."/>
            <person name="Arakawa K."/>
        </authorList>
    </citation>
    <scope>NUCLEOTIDE SEQUENCE [LARGE SCALE GENOMIC DNA]</scope>
</reference>
<dbReference type="EMBL" id="BGPR01001072">
    <property type="protein sequence ID" value="GBM44679.1"/>
    <property type="molecule type" value="Genomic_DNA"/>
</dbReference>
<dbReference type="AlphaFoldDB" id="A0A4Y2FWB3"/>
<name>A0A4Y2FWB3_ARAVE</name>
<keyword evidence="2" id="KW-1185">Reference proteome</keyword>
<evidence type="ECO:0000313" key="2">
    <source>
        <dbReference type="Proteomes" id="UP000499080"/>
    </source>
</evidence>
<evidence type="ECO:0000313" key="1">
    <source>
        <dbReference type="EMBL" id="GBM44679.1"/>
    </source>
</evidence>
<organism evidence="1 2">
    <name type="scientific">Araneus ventricosus</name>
    <name type="common">Orbweaver spider</name>
    <name type="synonym">Epeira ventricosa</name>
    <dbReference type="NCBI Taxonomy" id="182803"/>
    <lineage>
        <taxon>Eukaryota</taxon>
        <taxon>Metazoa</taxon>
        <taxon>Ecdysozoa</taxon>
        <taxon>Arthropoda</taxon>
        <taxon>Chelicerata</taxon>
        <taxon>Arachnida</taxon>
        <taxon>Araneae</taxon>
        <taxon>Araneomorphae</taxon>
        <taxon>Entelegynae</taxon>
        <taxon>Araneoidea</taxon>
        <taxon>Araneidae</taxon>
        <taxon>Araneus</taxon>
    </lineage>
</organism>
<gene>
    <name evidence="1" type="ORF">AVEN_214205_1</name>
</gene>
<comment type="caution">
    <text evidence="1">The sequence shown here is derived from an EMBL/GenBank/DDBJ whole genome shotgun (WGS) entry which is preliminary data.</text>
</comment>
<dbReference type="Proteomes" id="UP000499080">
    <property type="component" value="Unassembled WGS sequence"/>
</dbReference>
<sequence length="115" mass="12386">MNESQLREVKAAFGGCYQPASQVEANGSLEPRKSIHEVSSHVAQPALGGSHSGRQVKLPMEAVCLSQSTVPLGELKVSGWAKFNLRKLGEVLLNQQAGEATVWPGENSPWNAYMP</sequence>
<accession>A0A4Y2FWB3</accession>